<dbReference type="InterPro" id="IPR027417">
    <property type="entry name" value="P-loop_NTPase"/>
</dbReference>
<accession>A0A0W8FHQ9</accession>
<keyword evidence="4" id="KW-1278">Translocase</keyword>
<organism evidence="6">
    <name type="scientific">hydrocarbon metagenome</name>
    <dbReference type="NCBI Taxonomy" id="938273"/>
    <lineage>
        <taxon>unclassified sequences</taxon>
        <taxon>metagenomes</taxon>
        <taxon>ecological metagenomes</taxon>
    </lineage>
</organism>
<evidence type="ECO:0000259" key="5">
    <source>
        <dbReference type="PROSITE" id="PS50893"/>
    </source>
</evidence>
<sequence length="415" mass="45269">MNRIDVRDVRFSYGSKPVLDGVAATCREGEITGILGPNGSGKTTLLRVMSGYLTPDSGGVAYNGRPVQHLRSRDLALMRAVVEQRLVAPFEFSVFDYVLIGRTPHLTWSRPETAGDRHAVEQALELTRTLHLHDRPIGELSGGELQRVMIARALAQEPAFLLLDEPTSHLDVRHQLEIMHLLEDLSGSIAVVAVIHDINHALAFCEQVLLLQQGRVIGQGNPDDILTAPTIRRVFGVDSVRLDHPHLSQSSLAFSLPPRTADERRRRILIIGGGGYARPVIFSLAHAGYELWTGVLNQGDRDLDTALSLGCRTLTIPPFCRIDEAAKDRLRAWCLDADAVVVAAMPVGQGNLGSLEVACEVAGAKPVILVARRQAFGDLDHVGGRAEYLYIALAERAHVVGSTEELLTLLERSIG</sequence>
<keyword evidence="2" id="KW-0547">Nucleotide-binding</keyword>
<dbReference type="PANTHER" id="PTHR42794:SF1">
    <property type="entry name" value="HEMIN IMPORT ATP-BINDING PROTEIN HMUV"/>
    <property type="match status" value="1"/>
</dbReference>
<protein>
    <submittedName>
        <fullName evidence="6">Cobalt abc transporter, atp-binding component cbtl</fullName>
    </submittedName>
</protein>
<evidence type="ECO:0000256" key="2">
    <source>
        <dbReference type="ARBA" id="ARBA00022741"/>
    </source>
</evidence>
<dbReference type="CDD" id="cd03214">
    <property type="entry name" value="ABC_Iron-Siderophores_B12_Hemin"/>
    <property type="match status" value="1"/>
</dbReference>
<reference evidence="6" key="1">
    <citation type="journal article" date="2015" name="Proc. Natl. Acad. Sci. U.S.A.">
        <title>Networks of energetic and metabolic interactions define dynamics in microbial communities.</title>
        <authorList>
            <person name="Embree M."/>
            <person name="Liu J.K."/>
            <person name="Al-Bassam M.M."/>
            <person name="Zengler K."/>
        </authorList>
    </citation>
    <scope>NUCLEOTIDE SEQUENCE</scope>
</reference>
<dbReference type="PROSITE" id="PS50893">
    <property type="entry name" value="ABC_TRANSPORTER_2"/>
    <property type="match status" value="1"/>
</dbReference>
<dbReference type="PANTHER" id="PTHR42794">
    <property type="entry name" value="HEMIN IMPORT ATP-BINDING PROTEIN HMUV"/>
    <property type="match status" value="1"/>
</dbReference>
<gene>
    <name evidence="6" type="ORF">ASZ90_009828</name>
</gene>
<dbReference type="SMART" id="SM00382">
    <property type="entry name" value="AAA"/>
    <property type="match status" value="1"/>
</dbReference>
<dbReference type="AlphaFoldDB" id="A0A0W8FHQ9"/>
<evidence type="ECO:0000256" key="4">
    <source>
        <dbReference type="ARBA" id="ARBA00022967"/>
    </source>
</evidence>
<name>A0A0W8FHQ9_9ZZZZ</name>
<dbReference type="SUPFAM" id="SSF52540">
    <property type="entry name" value="P-loop containing nucleoside triphosphate hydrolases"/>
    <property type="match status" value="1"/>
</dbReference>
<dbReference type="GO" id="GO:0005524">
    <property type="term" value="F:ATP binding"/>
    <property type="evidence" value="ECO:0007669"/>
    <property type="project" value="UniProtKB-KW"/>
</dbReference>
<dbReference type="PROSITE" id="PS00211">
    <property type="entry name" value="ABC_TRANSPORTER_1"/>
    <property type="match status" value="1"/>
</dbReference>
<dbReference type="Pfam" id="PF00005">
    <property type="entry name" value="ABC_tran"/>
    <property type="match status" value="1"/>
</dbReference>
<evidence type="ECO:0000256" key="3">
    <source>
        <dbReference type="ARBA" id="ARBA00022840"/>
    </source>
</evidence>
<dbReference type="Gene3D" id="3.40.50.300">
    <property type="entry name" value="P-loop containing nucleotide triphosphate hydrolases"/>
    <property type="match status" value="1"/>
</dbReference>
<comment type="caution">
    <text evidence="6">The sequence shown here is derived from an EMBL/GenBank/DDBJ whole genome shotgun (WGS) entry which is preliminary data.</text>
</comment>
<evidence type="ECO:0000313" key="6">
    <source>
        <dbReference type="EMBL" id="KUG20438.1"/>
    </source>
</evidence>
<dbReference type="InterPro" id="IPR003439">
    <property type="entry name" value="ABC_transporter-like_ATP-bd"/>
</dbReference>
<dbReference type="InterPro" id="IPR003593">
    <property type="entry name" value="AAA+_ATPase"/>
</dbReference>
<dbReference type="FunFam" id="3.40.50.300:FF:000134">
    <property type="entry name" value="Iron-enterobactin ABC transporter ATP-binding protein"/>
    <property type="match status" value="1"/>
</dbReference>
<dbReference type="EMBL" id="LNQE01001193">
    <property type="protein sequence ID" value="KUG20438.1"/>
    <property type="molecule type" value="Genomic_DNA"/>
</dbReference>
<evidence type="ECO:0000256" key="1">
    <source>
        <dbReference type="ARBA" id="ARBA00022448"/>
    </source>
</evidence>
<dbReference type="GO" id="GO:0016887">
    <property type="term" value="F:ATP hydrolysis activity"/>
    <property type="evidence" value="ECO:0007669"/>
    <property type="project" value="InterPro"/>
</dbReference>
<proteinExistence type="predicted"/>
<keyword evidence="3 6" id="KW-0067">ATP-binding</keyword>
<dbReference type="InterPro" id="IPR017871">
    <property type="entry name" value="ABC_transporter-like_CS"/>
</dbReference>
<keyword evidence="1" id="KW-0813">Transport</keyword>
<feature type="domain" description="ABC transporter" evidence="5">
    <location>
        <begin position="4"/>
        <end position="238"/>
    </location>
</feature>